<dbReference type="Proteomes" id="UP000886723">
    <property type="component" value="Unassembled WGS sequence"/>
</dbReference>
<dbReference type="InterPro" id="IPR036866">
    <property type="entry name" value="RibonucZ/Hydroxyglut_hydro"/>
</dbReference>
<comment type="caution">
    <text evidence="2">The sequence shown here is derived from an EMBL/GenBank/DDBJ whole genome shotgun (WGS) entry which is preliminary data.</text>
</comment>
<reference evidence="2" key="2">
    <citation type="journal article" date="2021" name="PeerJ">
        <title>Extensive microbial diversity within the chicken gut microbiome revealed by metagenomics and culture.</title>
        <authorList>
            <person name="Gilroy R."/>
            <person name="Ravi A."/>
            <person name="Getino M."/>
            <person name="Pursley I."/>
            <person name="Horton D.L."/>
            <person name="Alikhan N.F."/>
            <person name="Baker D."/>
            <person name="Gharbi K."/>
            <person name="Hall N."/>
            <person name="Watson M."/>
            <person name="Adriaenssens E.M."/>
            <person name="Foster-Nyarko E."/>
            <person name="Jarju S."/>
            <person name="Secka A."/>
            <person name="Antonio M."/>
            <person name="Oren A."/>
            <person name="Chaudhuri R.R."/>
            <person name="La Ragione R."/>
            <person name="Hildebrand F."/>
            <person name="Pallen M.J."/>
        </authorList>
    </citation>
    <scope>NUCLEOTIDE SEQUENCE</scope>
    <source>
        <strain evidence="2">ChiBcec2-4451</strain>
    </source>
</reference>
<dbReference type="InterPro" id="IPR001279">
    <property type="entry name" value="Metallo-B-lactamas"/>
</dbReference>
<name>A0A9D1NXQ9_9FIRM</name>
<accession>A0A9D1NXQ9</accession>
<protein>
    <submittedName>
        <fullName evidence="2">MBL fold metallo-hydrolase</fullName>
    </submittedName>
</protein>
<dbReference type="AlphaFoldDB" id="A0A9D1NXQ9"/>
<sequence length="300" mass="33038">MTAEITVLAENTAREGLAAEHGLSFWIRYGDHAFLLDAGSTAVFAENADRLGISVGEAEFAVLSHGHYDHGGGLEEWFRRNSGGKVYARKDAFGDYYSLTSGRPRRIGLPDPVRACADRFCFLAEDCQLFPGVWALGHGDAPLEERAAKEKMYIHLKNAGEIPSGTERLPAAVYEEAGERFLPDSFAHEQCLVLQTPEGLVIFSSCSHGGIDQTVREVMERFPGTPIRAVLGGFHLKGGPGGGEMPFSPQEIRKLGETLREMEIPEIYTGHCTGQEAFDILKDVLKDRLHRLYAGRKIVF</sequence>
<dbReference type="PANTHER" id="PTHR13754:SF13">
    <property type="entry name" value="METALLO-BETA-LACTAMASE SUPERFAMILY PROTEIN (AFU_ORTHOLOGUE AFUA_3G07630)"/>
    <property type="match status" value="1"/>
</dbReference>
<dbReference type="PANTHER" id="PTHR13754">
    <property type="entry name" value="METALLO-BETA-LACTAMASE SUPERFAMILY PROTEIN"/>
    <property type="match status" value="1"/>
</dbReference>
<reference evidence="2" key="1">
    <citation type="submission" date="2020-10" db="EMBL/GenBank/DDBJ databases">
        <authorList>
            <person name="Gilroy R."/>
        </authorList>
    </citation>
    <scope>NUCLEOTIDE SEQUENCE</scope>
    <source>
        <strain evidence="2">ChiBcec2-4451</strain>
    </source>
</reference>
<evidence type="ECO:0000313" key="3">
    <source>
        <dbReference type="Proteomes" id="UP000886723"/>
    </source>
</evidence>
<evidence type="ECO:0000259" key="1">
    <source>
        <dbReference type="SMART" id="SM00849"/>
    </source>
</evidence>
<dbReference type="InterPro" id="IPR052926">
    <property type="entry name" value="Metallo-beta-lactamase_dom"/>
</dbReference>
<dbReference type="SUPFAM" id="SSF56281">
    <property type="entry name" value="Metallo-hydrolase/oxidoreductase"/>
    <property type="match status" value="1"/>
</dbReference>
<dbReference type="Gene3D" id="3.60.15.10">
    <property type="entry name" value="Ribonuclease Z/Hydroxyacylglutathione hydrolase-like"/>
    <property type="match status" value="1"/>
</dbReference>
<gene>
    <name evidence="2" type="ORF">IAA63_12960</name>
</gene>
<organism evidence="2 3">
    <name type="scientific">Candidatus Pullilachnospira stercoravium</name>
    <dbReference type="NCBI Taxonomy" id="2840913"/>
    <lineage>
        <taxon>Bacteria</taxon>
        <taxon>Bacillati</taxon>
        <taxon>Bacillota</taxon>
        <taxon>Clostridia</taxon>
        <taxon>Lachnospirales</taxon>
        <taxon>Lachnospiraceae</taxon>
        <taxon>Lachnospiraceae incertae sedis</taxon>
        <taxon>Candidatus Pullilachnospira</taxon>
    </lineage>
</organism>
<dbReference type="GO" id="GO:0016740">
    <property type="term" value="F:transferase activity"/>
    <property type="evidence" value="ECO:0007669"/>
    <property type="project" value="TreeGrafter"/>
</dbReference>
<evidence type="ECO:0000313" key="2">
    <source>
        <dbReference type="EMBL" id="HIV14030.1"/>
    </source>
</evidence>
<dbReference type="EMBL" id="DVON01000278">
    <property type="protein sequence ID" value="HIV14030.1"/>
    <property type="molecule type" value="Genomic_DNA"/>
</dbReference>
<dbReference type="CDD" id="cd07713">
    <property type="entry name" value="DHPS-like_MBL-fold"/>
    <property type="match status" value="1"/>
</dbReference>
<feature type="domain" description="Metallo-beta-lactamase" evidence="1">
    <location>
        <begin position="21"/>
        <end position="271"/>
    </location>
</feature>
<dbReference type="InterPro" id="IPR041712">
    <property type="entry name" value="DHPS-like_MBL-fold"/>
</dbReference>
<dbReference type="SMART" id="SM00849">
    <property type="entry name" value="Lactamase_B"/>
    <property type="match status" value="1"/>
</dbReference>
<proteinExistence type="predicted"/>
<dbReference type="Pfam" id="PF00753">
    <property type="entry name" value="Lactamase_B"/>
    <property type="match status" value="1"/>
</dbReference>